<reference evidence="11" key="1">
    <citation type="submission" date="2023-01" db="EMBL/GenBank/DDBJ databases">
        <title>Genome assembly of the deep-sea coral Lophelia pertusa.</title>
        <authorList>
            <person name="Herrera S."/>
            <person name="Cordes E."/>
        </authorList>
    </citation>
    <scope>NUCLEOTIDE SEQUENCE</scope>
    <source>
        <strain evidence="11">USNM1676648</strain>
        <tissue evidence="11">Polyp</tissue>
    </source>
</reference>
<evidence type="ECO:0000313" key="11">
    <source>
        <dbReference type="EMBL" id="KAJ7379791.1"/>
    </source>
</evidence>
<evidence type="ECO:0000256" key="9">
    <source>
        <dbReference type="ARBA" id="ARBA00023242"/>
    </source>
</evidence>
<dbReference type="GO" id="GO:0033065">
    <property type="term" value="C:Rad51C-XRCC3 complex"/>
    <property type="evidence" value="ECO:0007669"/>
    <property type="project" value="TreeGrafter"/>
</dbReference>
<feature type="domain" description="RecA family profile 1" evidence="10">
    <location>
        <begin position="81"/>
        <end position="260"/>
    </location>
</feature>
<comment type="subcellular location">
    <subcellularLocation>
        <location evidence="1">Nucleus</location>
    </subcellularLocation>
</comment>
<evidence type="ECO:0000256" key="1">
    <source>
        <dbReference type="ARBA" id="ARBA00004123"/>
    </source>
</evidence>
<dbReference type="Pfam" id="PF08423">
    <property type="entry name" value="Rad51"/>
    <property type="match status" value="1"/>
</dbReference>
<accession>A0A9W9ZE15</accession>
<dbReference type="SUPFAM" id="SSF52540">
    <property type="entry name" value="P-loop containing nucleoside triphosphate hydrolases"/>
    <property type="match status" value="1"/>
</dbReference>
<organism evidence="11 12">
    <name type="scientific">Desmophyllum pertusum</name>
    <dbReference type="NCBI Taxonomy" id="174260"/>
    <lineage>
        <taxon>Eukaryota</taxon>
        <taxon>Metazoa</taxon>
        <taxon>Cnidaria</taxon>
        <taxon>Anthozoa</taxon>
        <taxon>Hexacorallia</taxon>
        <taxon>Scleractinia</taxon>
        <taxon>Caryophylliina</taxon>
        <taxon>Caryophylliidae</taxon>
        <taxon>Desmophyllum</taxon>
    </lineage>
</organism>
<dbReference type="PANTHER" id="PTHR46487:SF1">
    <property type="entry name" value="DNA REPAIR PROTEIN XRCC3"/>
    <property type="match status" value="1"/>
</dbReference>
<evidence type="ECO:0000256" key="8">
    <source>
        <dbReference type="ARBA" id="ARBA00023204"/>
    </source>
</evidence>
<dbReference type="InterPro" id="IPR013632">
    <property type="entry name" value="Rad51_C"/>
</dbReference>
<dbReference type="InterPro" id="IPR020588">
    <property type="entry name" value="RecA_ATP-bd"/>
</dbReference>
<keyword evidence="9" id="KW-0539">Nucleus</keyword>
<dbReference type="InterPro" id="IPR016467">
    <property type="entry name" value="DNA_recomb/repair_RecA-like"/>
</dbReference>
<keyword evidence="6" id="KW-0238">DNA-binding</keyword>
<keyword evidence="5" id="KW-0067">ATP-binding</keyword>
<dbReference type="InterPro" id="IPR027417">
    <property type="entry name" value="P-loop_NTPase"/>
</dbReference>
<gene>
    <name evidence="11" type="primary">XRCC3</name>
    <name evidence="11" type="ORF">OS493_012537</name>
</gene>
<dbReference type="GO" id="GO:0000400">
    <property type="term" value="F:four-way junction DNA binding"/>
    <property type="evidence" value="ECO:0007669"/>
    <property type="project" value="TreeGrafter"/>
</dbReference>
<evidence type="ECO:0000256" key="6">
    <source>
        <dbReference type="ARBA" id="ARBA00023125"/>
    </source>
</evidence>
<dbReference type="Gene3D" id="3.40.50.300">
    <property type="entry name" value="P-loop containing nucleotide triphosphate hydrolases"/>
    <property type="match status" value="1"/>
</dbReference>
<dbReference type="PIRSF" id="PIRSF005856">
    <property type="entry name" value="Rad51"/>
    <property type="match status" value="1"/>
</dbReference>
<evidence type="ECO:0000313" key="12">
    <source>
        <dbReference type="Proteomes" id="UP001163046"/>
    </source>
</evidence>
<evidence type="ECO:0000256" key="4">
    <source>
        <dbReference type="ARBA" id="ARBA00022763"/>
    </source>
</evidence>
<dbReference type="InterPro" id="IPR003593">
    <property type="entry name" value="AAA+_ATPase"/>
</dbReference>
<dbReference type="GO" id="GO:0140664">
    <property type="term" value="F:ATP-dependent DNA damage sensor activity"/>
    <property type="evidence" value="ECO:0007669"/>
    <property type="project" value="InterPro"/>
</dbReference>
<dbReference type="CDD" id="cd19491">
    <property type="entry name" value="XRCC3"/>
    <property type="match status" value="1"/>
</dbReference>
<dbReference type="GO" id="GO:0005657">
    <property type="term" value="C:replication fork"/>
    <property type="evidence" value="ECO:0007669"/>
    <property type="project" value="TreeGrafter"/>
</dbReference>
<evidence type="ECO:0000259" key="10">
    <source>
        <dbReference type="PROSITE" id="PS50162"/>
    </source>
</evidence>
<evidence type="ECO:0000256" key="2">
    <source>
        <dbReference type="ARBA" id="ARBA00007095"/>
    </source>
</evidence>
<dbReference type="GO" id="GO:0090656">
    <property type="term" value="P:t-circle formation"/>
    <property type="evidence" value="ECO:0007669"/>
    <property type="project" value="TreeGrafter"/>
</dbReference>
<dbReference type="GO" id="GO:0045003">
    <property type="term" value="P:double-strand break repair via synthesis-dependent strand annealing"/>
    <property type="evidence" value="ECO:0007669"/>
    <property type="project" value="TreeGrafter"/>
</dbReference>
<dbReference type="GO" id="GO:0000722">
    <property type="term" value="P:telomere maintenance via recombination"/>
    <property type="evidence" value="ECO:0007669"/>
    <property type="project" value="TreeGrafter"/>
</dbReference>
<sequence length="351" mass="38637">MNSVERLDVHPRIITALKKAKLTKQATILCMSAADLERTTKLSFFDVSILIKAVAYSLPCPPMRTALSLFNNETHKQGSNKGCRLCLGCQILDGFLRGGILRQGITEVTGESSSGKTQLCLQMCLTVQLPQEHGGLGGGAVYISTEDVFPSKRLHQLTQCFAKRQTLQSASLNLNFSDNVFIEHAADVDDLRNIITHRLPVLLNRGAIKLVIIDSIAALFRVEYSFGEMSKRAKVLRSFGAQLHKLSNLYSIPVVCVNQVSDVIQTDNNRSLSGNKSVIPALGMAWSSMVTTRLMLSRTEQLIQNNNDDESPVTKRRLRVVFAPHLPSSTCLFYVDAAGVHGYQDNPEGFG</sequence>
<proteinExistence type="inferred from homology"/>
<dbReference type="OrthoDB" id="1861185at2759"/>
<dbReference type="Pfam" id="PF26169">
    <property type="entry name" value="HHH_XRCC3_RpoA"/>
    <property type="match status" value="1"/>
</dbReference>
<dbReference type="InterPro" id="IPR058766">
    <property type="entry name" value="HHH_XRCC3_RAD51B"/>
</dbReference>
<evidence type="ECO:0000256" key="7">
    <source>
        <dbReference type="ARBA" id="ARBA00023172"/>
    </source>
</evidence>
<name>A0A9W9ZE15_9CNID</name>
<protein>
    <submittedName>
        <fullName evidence="11">DNA repair protein xrcc3</fullName>
    </submittedName>
</protein>
<evidence type="ECO:0000256" key="3">
    <source>
        <dbReference type="ARBA" id="ARBA00022741"/>
    </source>
</evidence>
<keyword evidence="7" id="KW-0233">DNA recombination</keyword>
<evidence type="ECO:0000256" key="5">
    <source>
        <dbReference type="ARBA" id="ARBA00022840"/>
    </source>
</evidence>
<dbReference type="PANTHER" id="PTHR46487">
    <property type="entry name" value="DNA REPAIR PROTEIN XRCC3"/>
    <property type="match status" value="1"/>
</dbReference>
<dbReference type="EMBL" id="MU826355">
    <property type="protein sequence ID" value="KAJ7379791.1"/>
    <property type="molecule type" value="Genomic_DNA"/>
</dbReference>
<keyword evidence="3" id="KW-0547">Nucleotide-binding</keyword>
<dbReference type="SMART" id="SM00382">
    <property type="entry name" value="AAA"/>
    <property type="match status" value="1"/>
</dbReference>
<dbReference type="PROSITE" id="PS50162">
    <property type="entry name" value="RECA_2"/>
    <property type="match status" value="1"/>
</dbReference>
<comment type="caution">
    <text evidence="11">The sequence shown here is derived from an EMBL/GenBank/DDBJ whole genome shotgun (WGS) entry which is preliminary data.</text>
</comment>
<dbReference type="InterPro" id="IPR047348">
    <property type="entry name" value="XRCC3-like_C"/>
</dbReference>
<comment type="similarity">
    <text evidence="2">Belongs to the RecA family. RAD51 subfamily.</text>
</comment>
<dbReference type="Proteomes" id="UP001163046">
    <property type="component" value="Unassembled WGS sequence"/>
</dbReference>
<dbReference type="GO" id="GO:0005524">
    <property type="term" value="F:ATP binding"/>
    <property type="evidence" value="ECO:0007669"/>
    <property type="project" value="UniProtKB-KW"/>
</dbReference>
<dbReference type="GO" id="GO:0071140">
    <property type="term" value="P:resolution of mitotic recombination intermediates"/>
    <property type="evidence" value="ECO:0007669"/>
    <property type="project" value="TreeGrafter"/>
</dbReference>
<keyword evidence="8" id="KW-0234">DNA repair</keyword>
<dbReference type="AlphaFoldDB" id="A0A9W9ZE15"/>
<keyword evidence="12" id="KW-1185">Reference proteome</keyword>
<keyword evidence="4" id="KW-0227">DNA damage</keyword>